<keyword evidence="2" id="KW-1185">Reference proteome</keyword>
<dbReference type="EMBL" id="UXSR01000424">
    <property type="protein sequence ID" value="VDD76524.1"/>
    <property type="molecule type" value="Genomic_DNA"/>
</dbReference>
<dbReference type="InterPro" id="IPR036770">
    <property type="entry name" value="Ankyrin_rpt-contain_sf"/>
</dbReference>
<dbReference type="OrthoDB" id="6263088at2759"/>
<dbReference type="AlphaFoldDB" id="A0A158QTB7"/>
<evidence type="ECO:0000313" key="2">
    <source>
        <dbReference type="Proteomes" id="UP000267029"/>
    </source>
</evidence>
<dbReference type="Proteomes" id="UP000267029">
    <property type="component" value="Unassembled WGS sequence"/>
</dbReference>
<reference evidence="1 2" key="1">
    <citation type="submission" date="2018-10" db="EMBL/GenBank/DDBJ databases">
        <authorList>
            <consortium name="Pathogen Informatics"/>
        </authorList>
    </citation>
    <scope>NUCLEOTIDE SEQUENCE [LARGE SCALE GENOMIC DNA]</scope>
</reference>
<protein>
    <submittedName>
        <fullName evidence="1">Uncharacterized protein</fullName>
    </submittedName>
</protein>
<dbReference type="Gene3D" id="1.25.40.20">
    <property type="entry name" value="Ankyrin repeat-containing domain"/>
    <property type="match status" value="1"/>
</dbReference>
<organism evidence="1 2">
    <name type="scientific">Mesocestoides corti</name>
    <name type="common">Flatworm</name>
    <dbReference type="NCBI Taxonomy" id="53468"/>
    <lineage>
        <taxon>Eukaryota</taxon>
        <taxon>Metazoa</taxon>
        <taxon>Spiralia</taxon>
        <taxon>Lophotrochozoa</taxon>
        <taxon>Platyhelminthes</taxon>
        <taxon>Cestoda</taxon>
        <taxon>Eucestoda</taxon>
        <taxon>Cyclophyllidea</taxon>
        <taxon>Mesocestoididae</taxon>
        <taxon>Mesocestoides</taxon>
    </lineage>
</organism>
<name>A0A158QTB7_MESCO</name>
<evidence type="ECO:0000313" key="1">
    <source>
        <dbReference type="EMBL" id="VDD76524.1"/>
    </source>
</evidence>
<proteinExistence type="predicted"/>
<sequence length="498" mass="55883">MEPYEEDAQEKADVDGKEPLLIQRLRRLSFAAFGHIREFANPVELHEVSQDAYALALQPLLIRLRILGPDHPDTAYFLRYRGATHADNGAMSQCLGFWRYAVQLQRVFLEPLCFIAQSAFLGFAELFNVILSNRYSGLRAVHLQPRLILECIDAIIDNIERGMDYSYEVWNKRKPWSYSTADKEATNFHRQIRACLHFISLTIFYFCSPKADPPPQLHSARVAGLRREVYRPEARPPFSGAYPTVQMDDAGPLGIFIPSRSEHAEMRAMMTPRLLDRFYRQVNRLVRLNPRVRDGQTLVHLACSSTKVVRCDLFPLPHADLIRLLCYLGADPDAIDANGYRPIGTILASRSLQDNVKAEIIATLVRDCGAHYDASVMPPTWLQTSREGDTDSADVKALRWPWGAACQTVVSLSGLRPAALVSLKCLATHALPPAARNCPTLFPEALLTFVRLHHHLAQDEGNPRLHDCCLPSCSAPPPTVRGSVRLRTQTLAESASTP</sequence>
<accession>A0A158QTB7</accession>
<dbReference type="STRING" id="53468.A0A158QTB7"/>
<gene>
    <name evidence="1" type="ORF">MCOS_LOCUS2527</name>
</gene>